<accession>A0A9W8P927</accession>
<evidence type="ECO:0000313" key="2">
    <source>
        <dbReference type="EMBL" id="KAJ3749274.1"/>
    </source>
</evidence>
<sequence length="525" mass="57136">MHTLRLTGNPNRDDSSILLLFLALNAPELRSDPWNPVPRILRAVERNLSSLVHLTQESNMDPDEEQGTVAQWIDFFRQVLEGLAFLHENGVVWGGFDAIEPLHCCTAEPSRPPGLGSGAAKELEMFMMDISSDPEAFASGTHTNWTFDRNRYPVKYYFTNFRRARQISPPIIVTPAPSPSSPFTKEVQSCGKWFEALIEGIYSLRGPLLPLTQAMNSGTFTADAARKLFEARIRSLNLSTDMSLWDDKITSVRWRPASQPSEFCVKELRGGKSDVQRQKTLHVTCAAGLRPSRPGLGASRTRVTETNVSTFSSTALPSPGSITRSKSHPISVVPQENIRKDVFGDLSFAKSSGVANNVTSTLEESISVRFTKSNDSVSEGDSRTSPGPSSPFNLLSPGANSHRTKIPPSPVFTIPSLVTFSSPAPLGSLPELSSPQLEQPQQQNPLLQTPTRRKTFALGTGIFSRKSIHYGPSLGLLGASNSVAGHVEEEREIGSSNIDAVVSSRPSSLMKIGRSFSMPSTGSGT</sequence>
<feature type="compositionally biased region" description="Polar residues" evidence="1">
    <location>
        <begin position="372"/>
        <end position="401"/>
    </location>
</feature>
<name>A0A9W8P927_9AGAR</name>
<reference evidence="2 3" key="1">
    <citation type="journal article" date="2023" name="Proc. Natl. Acad. Sci. U.S.A.">
        <title>A global phylogenomic analysis of the shiitake genus Lentinula.</title>
        <authorList>
            <person name="Sierra-Patev S."/>
            <person name="Min B."/>
            <person name="Naranjo-Ortiz M."/>
            <person name="Looney B."/>
            <person name="Konkel Z."/>
            <person name="Slot J.C."/>
            <person name="Sakamoto Y."/>
            <person name="Steenwyk J.L."/>
            <person name="Rokas A."/>
            <person name="Carro J."/>
            <person name="Camarero S."/>
            <person name="Ferreira P."/>
            <person name="Molpeceres G."/>
            <person name="Ruiz-Duenas F.J."/>
            <person name="Serrano A."/>
            <person name="Henrissat B."/>
            <person name="Drula E."/>
            <person name="Hughes K.W."/>
            <person name="Mata J.L."/>
            <person name="Ishikawa N.K."/>
            <person name="Vargas-Isla R."/>
            <person name="Ushijima S."/>
            <person name="Smith C.A."/>
            <person name="Donoghue J."/>
            <person name="Ahrendt S."/>
            <person name="Andreopoulos W."/>
            <person name="He G."/>
            <person name="LaButti K."/>
            <person name="Lipzen A."/>
            <person name="Ng V."/>
            <person name="Riley R."/>
            <person name="Sandor L."/>
            <person name="Barry K."/>
            <person name="Martinez A.T."/>
            <person name="Xiao Y."/>
            <person name="Gibbons J.G."/>
            <person name="Terashima K."/>
            <person name="Grigoriev I.V."/>
            <person name="Hibbett D."/>
        </authorList>
    </citation>
    <scope>NUCLEOTIDE SEQUENCE [LARGE SCALE GENOMIC DNA]</scope>
    <source>
        <strain evidence="2 3">TFB7810</strain>
    </source>
</reference>
<organism evidence="2 3">
    <name type="scientific">Lentinula detonsa</name>
    <dbReference type="NCBI Taxonomy" id="2804962"/>
    <lineage>
        <taxon>Eukaryota</taxon>
        <taxon>Fungi</taxon>
        <taxon>Dikarya</taxon>
        <taxon>Basidiomycota</taxon>
        <taxon>Agaricomycotina</taxon>
        <taxon>Agaricomycetes</taxon>
        <taxon>Agaricomycetidae</taxon>
        <taxon>Agaricales</taxon>
        <taxon>Marasmiineae</taxon>
        <taxon>Omphalotaceae</taxon>
        <taxon>Lentinula</taxon>
    </lineage>
</organism>
<evidence type="ECO:0000313" key="3">
    <source>
        <dbReference type="Proteomes" id="UP001142393"/>
    </source>
</evidence>
<proteinExistence type="predicted"/>
<dbReference type="AlphaFoldDB" id="A0A9W8P927"/>
<dbReference type="Proteomes" id="UP001142393">
    <property type="component" value="Unassembled WGS sequence"/>
</dbReference>
<keyword evidence="3" id="KW-1185">Reference proteome</keyword>
<dbReference type="EMBL" id="JANVFU010000002">
    <property type="protein sequence ID" value="KAJ3749274.1"/>
    <property type="molecule type" value="Genomic_DNA"/>
</dbReference>
<protein>
    <submittedName>
        <fullName evidence="2">Uncharacterized protein</fullName>
    </submittedName>
</protein>
<feature type="region of interest" description="Disordered" evidence="1">
    <location>
        <begin position="292"/>
        <end position="329"/>
    </location>
</feature>
<comment type="caution">
    <text evidence="2">The sequence shown here is derived from an EMBL/GenBank/DDBJ whole genome shotgun (WGS) entry which is preliminary data.</text>
</comment>
<gene>
    <name evidence="2" type="ORF">DFH05DRAFT_1476172</name>
</gene>
<feature type="compositionally biased region" description="Polar residues" evidence="1">
    <location>
        <begin position="304"/>
        <end position="324"/>
    </location>
</feature>
<evidence type="ECO:0000256" key="1">
    <source>
        <dbReference type="SAM" id="MobiDB-lite"/>
    </source>
</evidence>
<feature type="region of interest" description="Disordered" evidence="1">
    <location>
        <begin position="372"/>
        <end position="407"/>
    </location>
</feature>